<accession>A0A5N7BZ16</accession>
<sequence>MPSVDDRPFVEDIFIPECLLISAALRKSTAQGAQRPSSPCDQTRKPAQDIYIQKRNQRTTSWETEVLDPRDTPQRATSYSSALEGRNQLHLGDEHPSFLQSLRNLNSSFHLHWSDSIRPPQTLEHNHLSDRDERESSKIPSGQSLLPIHQARKISRASRVGSLKSLYNRASLVKIKHQRKYWIRVLIEYGAYTAGAVFVYFVLVGVPLWKGAVYWLYWVMQHKFVLPGGWAIVIILLVLYSFVPLLVTFEDDSPGPDYYRMRHIGPTAPDTALLIPCYKSGPIIGRTLEAALNIFTASQVYVIANGDSPTPLDNTEEVCRTYGVNHIWCPVGSKIVAIFIGCHAVKSFRHVLLIDDDCILPPNFPVVVSRLTDKVRCIGYTIKSVSPDSTKGSYCQQAQDLEYKLAGLQRTFAGRIGSVTFPHGAISLWERAFLKETLQHHPGFSISEDWFMGNSCRRLGGRIQMCSAVFVETSTPSAFFFINQDKCRSGFGETTVFKQRFLRWNFFVANGIWYNLAYIFGSWKLGKWEVGAKLFVIQEVYETLLYVLTPFILPISLIVRPVFCIGLLLATLGLYLLNAIIFNEIHLRLKNERVSLNIVLWYYMPYKILIGLTNVASCYWSLFKYARYFAQRRPKLIEDHKAVGMVLRLEEMTENHQRGRGGLGRRMTVRTVGVQNKDSSIAELQAFSDRGSNI</sequence>
<protein>
    <submittedName>
        <fullName evidence="3">Glycosyltransferase like family 2-domain-containing protein</fullName>
    </submittedName>
</protein>
<dbReference type="InterPro" id="IPR029044">
    <property type="entry name" value="Nucleotide-diphossugar_trans"/>
</dbReference>
<evidence type="ECO:0000313" key="3">
    <source>
        <dbReference type="EMBL" id="KAE8387019.1"/>
    </source>
</evidence>
<evidence type="ECO:0000256" key="1">
    <source>
        <dbReference type="SAM" id="MobiDB-lite"/>
    </source>
</evidence>
<keyword evidence="2" id="KW-0472">Membrane</keyword>
<feature type="transmembrane region" description="Helical" evidence="2">
    <location>
        <begin position="535"/>
        <end position="555"/>
    </location>
</feature>
<dbReference type="Gene3D" id="3.90.550.10">
    <property type="entry name" value="Spore Coat Polysaccharide Biosynthesis Protein SpsA, Chain A"/>
    <property type="match status" value="1"/>
</dbReference>
<keyword evidence="2" id="KW-1133">Transmembrane helix</keyword>
<feature type="compositionally biased region" description="Basic and acidic residues" evidence="1">
    <location>
        <begin position="124"/>
        <end position="137"/>
    </location>
</feature>
<feature type="transmembrane region" description="Helical" evidence="2">
    <location>
        <begin position="189"/>
        <end position="209"/>
    </location>
</feature>
<feature type="transmembrane region" description="Helical" evidence="2">
    <location>
        <begin position="562"/>
        <end position="582"/>
    </location>
</feature>
<dbReference type="GO" id="GO:0016740">
    <property type="term" value="F:transferase activity"/>
    <property type="evidence" value="ECO:0007669"/>
    <property type="project" value="UniProtKB-KW"/>
</dbReference>
<organism evidence="3">
    <name type="scientific">Petromyces alliaceus</name>
    <name type="common">Aspergillus alliaceus</name>
    <dbReference type="NCBI Taxonomy" id="209559"/>
    <lineage>
        <taxon>Eukaryota</taxon>
        <taxon>Fungi</taxon>
        <taxon>Dikarya</taxon>
        <taxon>Ascomycota</taxon>
        <taxon>Pezizomycotina</taxon>
        <taxon>Eurotiomycetes</taxon>
        <taxon>Eurotiomycetidae</taxon>
        <taxon>Eurotiales</taxon>
        <taxon>Aspergillaceae</taxon>
        <taxon>Aspergillus</taxon>
        <taxon>Aspergillus subgen. Circumdati</taxon>
    </lineage>
</organism>
<dbReference type="EMBL" id="ML735300">
    <property type="protein sequence ID" value="KAE8387019.1"/>
    <property type="molecule type" value="Genomic_DNA"/>
</dbReference>
<keyword evidence="3" id="KW-0808">Transferase</keyword>
<name>A0A5N7BZ16_PETAA</name>
<feature type="transmembrane region" description="Helical" evidence="2">
    <location>
        <begin position="504"/>
        <end position="523"/>
    </location>
</feature>
<dbReference type="Pfam" id="PF13641">
    <property type="entry name" value="Glyco_tranf_2_3"/>
    <property type="match status" value="1"/>
</dbReference>
<evidence type="ECO:0000256" key="2">
    <source>
        <dbReference type="SAM" id="Phobius"/>
    </source>
</evidence>
<gene>
    <name evidence="3" type="ORF">BDV23DRAFT_174962</name>
</gene>
<feature type="region of interest" description="Disordered" evidence="1">
    <location>
        <begin position="122"/>
        <end position="141"/>
    </location>
</feature>
<dbReference type="SUPFAM" id="SSF53448">
    <property type="entry name" value="Nucleotide-diphospho-sugar transferases"/>
    <property type="match status" value="1"/>
</dbReference>
<reference evidence="3" key="1">
    <citation type="submission" date="2019-04" db="EMBL/GenBank/DDBJ databases">
        <title>Friends and foes A comparative genomics studyof 23 Aspergillus species from section Flavi.</title>
        <authorList>
            <consortium name="DOE Joint Genome Institute"/>
            <person name="Kjaerbolling I."/>
            <person name="Vesth T."/>
            <person name="Frisvad J.C."/>
            <person name="Nybo J.L."/>
            <person name="Theobald S."/>
            <person name="Kildgaard S."/>
            <person name="Isbrandt T."/>
            <person name="Kuo A."/>
            <person name="Sato A."/>
            <person name="Lyhne E.K."/>
            <person name="Kogle M.E."/>
            <person name="Wiebenga A."/>
            <person name="Kun R.S."/>
            <person name="Lubbers R.J."/>
            <person name="Makela M.R."/>
            <person name="Barry K."/>
            <person name="Chovatia M."/>
            <person name="Clum A."/>
            <person name="Daum C."/>
            <person name="Haridas S."/>
            <person name="He G."/>
            <person name="LaButti K."/>
            <person name="Lipzen A."/>
            <person name="Mondo S."/>
            <person name="Riley R."/>
            <person name="Salamov A."/>
            <person name="Simmons B.A."/>
            <person name="Magnuson J.K."/>
            <person name="Henrissat B."/>
            <person name="Mortensen U.H."/>
            <person name="Larsen T.O."/>
            <person name="Devries R.P."/>
            <person name="Grigoriev I.V."/>
            <person name="Machida M."/>
            <person name="Baker S.E."/>
            <person name="Andersen M.R."/>
        </authorList>
    </citation>
    <scope>NUCLEOTIDE SEQUENCE [LARGE SCALE GENOMIC DNA]</scope>
    <source>
        <strain evidence="3">IBT 14317</strain>
    </source>
</reference>
<keyword evidence="2" id="KW-0812">Transmembrane</keyword>
<dbReference type="Proteomes" id="UP000326877">
    <property type="component" value="Unassembled WGS sequence"/>
</dbReference>
<dbReference type="OrthoDB" id="2590398at2759"/>
<feature type="region of interest" description="Disordered" evidence="1">
    <location>
        <begin position="29"/>
        <end position="80"/>
    </location>
</feature>
<proteinExistence type="predicted"/>
<feature type="compositionally biased region" description="Polar residues" evidence="1">
    <location>
        <begin position="29"/>
        <end position="41"/>
    </location>
</feature>
<dbReference type="AlphaFoldDB" id="A0A5N7BZ16"/>
<feature type="transmembrane region" description="Helical" evidence="2">
    <location>
        <begin position="229"/>
        <end position="249"/>
    </location>
</feature>
<feature type="transmembrane region" description="Helical" evidence="2">
    <location>
        <begin position="602"/>
        <end position="623"/>
    </location>
</feature>